<dbReference type="EC" id="3.1.1.61" evidence="4"/>
<keyword evidence="4" id="KW-0963">Cytoplasm</keyword>
<dbReference type="PIRSF" id="PIRSF000876">
    <property type="entry name" value="RR_chemtxs_CheB"/>
    <property type="match status" value="1"/>
</dbReference>
<evidence type="ECO:0000256" key="2">
    <source>
        <dbReference type="ARBA" id="ARBA00022801"/>
    </source>
</evidence>
<accession>A0A5A7MSQ7</accession>
<dbReference type="Proteomes" id="UP000322084">
    <property type="component" value="Unassembled WGS sequence"/>
</dbReference>
<dbReference type="NCBIfam" id="NF001965">
    <property type="entry name" value="PRK00742.1"/>
    <property type="match status" value="1"/>
</dbReference>
<dbReference type="Gene3D" id="3.40.50.2300">
    <property type="match status" value="1"/>
</dbReference>
<evidence type="ECO:0000256" key="6">
    <source>
        <dbReference type="PROSITE-ProRule" id="PRU00169"/>
    </source>
</evidence>
<keyword evidence="2 4" id="KW-0378">Hydrolase</keyword>
<comment type="catalytic activity">
    <reaction evidence="4">
        <text>L-glutaminyl-[protein] + H2O = L-glutamyl-[protein] + NH4(+)</text>
        <dbReference type="Rhea" id="RHEA:16441"/>
        <dbReference type="Rhea" id="RHEA-COMP:10207"/>
        <dbReference type="Rhea" id="RHEA-COMP:10208"/>
        <dbReference type="ChEBI" id="CHEBI:15377"/>
        <dbReference type="ChEBI" id="CHEBI:28938"/>
        <dbReference type="ChEBI" id="CHEBI:29973"/>
        <dbReference type="ChEBI" id="CHEBI:30011"/>
        <dbReference type="EC" id="3.5.1.44"/>
    </reaction>
</comment>
<dbReference type="CDD" id="cd17541">
    <property type="entry name" value="REC_CheB-like"/>
    <property type="match status" value="1"/>
</dbReference>
<dbReference type="PANTHER" id="PTHR42872:SF3">
    <property type="entry name" value="PROTEIN-GLUTAMATE METHYLESTERASE_PROTEIN-GLUTAMINE GLUTAMINASE 1"/>
    <property type="match status" value="1"/>
</dbReference>
<feature type="domain" description="CheB-type methylesterase" evidence="9">
    <location>
        <begin position="197"/>
        <end position="392"/>
    </location>
</feature>
<feature type="active site" evidence="4 5">
    <location>
        <position position="238"/>
    </location>
</feature>
<dbReference type="InterPro" id="IPR001789">
    <property type="entry name" value="Sig_transdc_resp-reg_receiver"/>
</dbReference>
<keyword evidence="1 4" id="KW-0145">Chemotaxis</keyword>
<dbReference type="CDD" id="cd16432">
    <property type="entry name" value="CheB_Rec"/>
    <property type="match status" value="1"/>
</dbReference>
<comment type="similarity">
    <text evidence="4">Belongs to the CheB family.</text>
</comment>
<dbReference type="InterPro" id="IPR011006">
    <property type="entry name" value="CheY-like_superfamily"/>
</dbReference>
<comment type="catalytic activity">
    <reaction evidence="3 4">
        <text>[protein]-L-glutamate 5-O-methyl ester + H2O = L-glutamyl-[protein] + methanol + H(+)</text>
        <dbReference type="Rhea" id="RHEA:23236"/>
        <dbReference type="Rhea" id="RHEA-COMP:10208"/>
        <dbReference type="Rhea" id="RHEA-COMP:10311"/>
        <dbReference type="ChEBI" id="CHEBI:15377"/>
        <dbReference type="ChEBI" id="CHEBI:15378"/>
        <dbReference type="ChEBI" id="CHEBI:17790"/>
        <dbReference type="ChEBI" id="CHEBI:29973"/>
        <dbReference type="ChEBI" id="CHEBI:82795"/>
        <dbReference type="EC" id="3.1.1.61"/>
    </reaction>
</comment>
<feature type="region of interest" description="Disordered" evidence="7">
    <location>
        <begin position="136"/>
        <end position="163"/>
    </location>
</feature>
<dbReference type="GO" id="GO:0000156">
    <property type="term" value="F:phosphorelay response regulator activity"/>
    <property type="evidence" value="ECO:0007669"/>
    <property type="project" value="InterPro"/>
</dbReference>
<feature type="active site" evidence="4 5">
    <location>
        <position position="210"/>
    </location>
</feature>
<evidence type="ECO:0000259" key="9">
    <source>
        <dbReference type="PROSITE" id="PS50122"/>
    </source>
</evidence>
<comment type="PTM">
    <text evidence="4">Phosphorylated by CheA. Phosphorylation of the N-terminal regulatory domain activates the methylesterase activity.</text>
</comment>
<evidence type="ECO:0000313" key="10">
    <source>
        <dbReference type="EMBL" id="GEQ97909.1"/>
    </source>
</evidence>
<feature type="domain" description="Response regulatory" evidence="8">
    <location>
        <begin position="1"/>
        <end position="117"/>
    </location>
</feature>
<dbReference type="InterPro" id="IPR008248">
    <property type="entry name" value="CheB-like"/>
</dbReference>
<dbReference type="InterPro" id="IPR000673">
    <property type="entry name" value="Sig_transdc_resp-reg_Me-estase"/>
</dbReference>
<dbReference type="PROSITE" id="PS50122">
    <property type="entry name" value="CHEB"/>
    <property type="match status" value="1"/>
</dbReference>
<dbReference type="EMBL" id="BKCL01000004">
    <property type="protein sequence ID" value="GEQ97909.1"/>
    <property type="molecule type" value="Genomic_DNA"/>
</dbReference>
<comment type="domain">
    <text evidence="4">Contains a C-terminal catalytic domain, and an N-terminal region which modulates catalytic activity.</text>
</comment>
<protein>
    <recommendedName>
        <fullName evidence="4">Protein-glutamate methylesterase/protein-glutamine glutaminase</fullName>
        <ecNumber evidence="4">3.1.1.61</ecNumber>
        <ecNumber evidence="4">3.5.1.44</ecNumber>
    </recommendedName>
</protein>
<sequence length="393" mass="41452">MVVDDSAVIRGFLTRYLEEDGTIKVVATASNGLMALRSLETAKPEVVVLDIEMPVMDGMTALPKILEADPQVKVVMASTLTRKNAEVSLRALQMGAADYVPKPETTRAVNANIDFRQELVEKVKVYAAARRRTRREDMPGGKVPGGVPSLREGATKAPAPRARANYTVVARRSEEAAPKPVRMAAPNGERQIVLRPPSKSKPDILVIGSSTGGPQALIKLIGGIKDSVKHTPILVVQHMPATFTSILADHLGRASSLPSSEAQDGEPLLPGHIYVAPGDYHMTVRREGARTVLALDQNPQENFCRPAVDPMFRSVAGIYGARALAVVLTGMGHDGLRGARDLVGSGATLVAQDEASSVVWGMPGAVATAGLCSAVVPLSDMAGVIVKSLGGGL</sequence>
<dbReference type="RefSeq" id="WP_150000447.1">
    <property type="nucleotide sequence ID" value="NZ_BKCL01000004.1"/>
</dbReference>
<reference evidence="10 11" key="1">
    <citation type="submission" date="2019-09" db="EMBL/GenBank/DDBJ databases">
        <title>NBRP : Genome information of microbial organism related human and environment.</title>
        <authorList>
            <person name="Hattori M."/>
            <person name="Oshima K."/>
            <person name="Inaba H."/>
            <person name="Suda W."/>
            <person name="Sakamoto M."/>
            <person name="Iino T."/>
            <person name="Kitahara M."/>
            <person name="Oshida Y."/>
            <person name="Iida T."/>
            <person name="Kudo T."/>
            <person name="Itoh T."/>
            <person name="Ohkuma M."/>
        </authorList>
    </citation>
    <scope>NUCLEOTIDE SEQUENCE [LARGE SCALE GENOMIC DNA]</scope>
    <source>
        <strain evidence="10 11">Hi-2</strain>
    </source>
</reference>
<evidence type="ECO:0000256" key="5">
    <source>
        <dbReference type="PROSITE-ProRule" id="PRU00050"/>
    </source>
</evidence>
<dbReference type="PANTHER" id="PTHR42872">
    <property type="entry name" value="PROTEIN-GLUTAMATE METHYLESTERASE/PROTEIN-GLUTAMINE GLUTAMINASE"/>
    <property type="match status" value="1"/>
</dbReference>
<evidence type="ECO:0000256" key="7">
    <source>
        <dbReference type="SAM" id="MobiDB-lite"/>
    </source>
</evidence>
<name>A0A5A7MSQ7_9PROT</name>
<organism evidence="10 11">
    <name type="scientific">Iodidimonas gelatinilytica</name>
    <dbReference type="NCBI Taxonomy" id="1236966"/>
    <lineage>
        <taxon>Bacteria</taxon>
        <taxon>Pseudomonadati</taxon>
        <taxon>Pseudomonadota</taxon>
        <taxon>Alphaproteobacteria</taxon>
        <taxon>Iodidimonadales</taxon>
        <taxon>Iodidimonadaceae</taxon>
        <taxon>Iodidimonas</taxon>
    </lineage>
</organism>
<dbReference type="InterPro" id="IPR035909">
    <property type="entry name" value="CheB_C"/>
</dbReference>
<feature type="modified residue" description="4-aspartylphosphate" evidence="4 6">
    <location>
        <position position="50"/>
    </location>
</feature>
<proteinExistence type="inferred from homology"/>
<evidence type="ECO:0000259" key="8">
    <source>
        <dbReference type="PROSITE" id="PS50110"/>
    </source>
</evidence>
<feature type="active site" evidence="4 5">
    <location>
        <position position="334"/>
    </location>
</feature>
<dbReference type="Gene3D" id="3.40.50.180">
    <property type="entry name" value="Methylesterase CheB, C-terminal domain"/>
    <property type="match status" value="1"/>
</dbReference>
<dbReference type="Pfam" id="PF00072">
    <property type="entry name" value="Response_reg"/>
    <property type="match status" value="1"/>
</dbReference>
<dbReference type="AlphaFoldDB" id="A0A5A7MSQ7"/>
<comment type="subcellular location">
    <subcellularLocation>
        <location evidence="4">Cytoplasm</location>
    </subcellularLocation>
</comment>
<comment type="function">
    <text evidence="4">Involved in chemotaxis. Part of a chemotaxis signal transduction system that modulates chemotaxis in response to various stimuli. Catalyzes the demethylation of specific methylglutamate residues introduced into the chemoreceptors (methyl-accepting chemotaxis proteins or MCP) by CheR. Also mediates the irreversible deamidation of specific glutamine residues to glutamic acid.</text>
</comment>
<dbReference type="Pfam" id="PF01339">
    <property type="entry name" value="CheB_methylest"/>
    <property type="match status" value="1"/>
</dbReference>
<dbReference type="GO" id="GO:0050568">
    <property type="term" value="F:protein-glutamine glutaminase activity"/>
    <property type="evidence" value="ECO:0007669"/>
    <property type="project" value="UniProtKB-UniRule"/>
</dbReference>
<dbReference type="SUPFAM" id="SSF52738">
    <property type="entry name" value="Methylesterase CheB, C-terminal domain"/>
    <property type="match status" value="1"/>
</dbReference>
<dbReference type="GO" id="GO:0008984">
    <property type="term" value="F:protein-glutamate methylesterase activity"/>
    <property type="evidence" value="ECO:0007669"/>
    <property type="project" value="UniProtKB-UniRule"/>
</dbReference>
<dbReference type="EC" id="3.5.1.44" evidence="4"/>
<dbReference type="PROSITE" id="PS50110">
    <property type="entry name" value="RESPONSE_REGULATORY"/>
    <property type="match status" value="1"/>
</dbReference>
<gene>
    <name evidence="10" type="primary">cheB1</name>
    <name evidence="4" type="synonym">cheB</name>
    <name evidence="10" type="ORF">JCM17844_15460</name>
</gene>
<evidence type="ECO:0000256" key="1">
    <source>
        <dbReference type="ARBA" id="ARBA00022500"/>
    </source>
</evidence>
<dbReference type="HAMAP" id="MF_00099">
    <property type="entry name" value="CheB_chemtxs"/>
    <property type="match status" value="1"/>
</dbReference>
<dbReference type="GO" id="GO:0006935">
    <property type="term" value="P:chemotaxis"/>
    <property type="evidence" value="ECO:0007669"/>
    <property type="project" value="UniProtKB-UniRule"/>
</dbReference>
<comment type="caution">
    <text evidence="10">The sequence shown here is derived from an EMBL/GenBank/DDBJ whole genome shotgun (WGS) entry which is preliminary data.</text>
</comment>
<keyword evidence="4 6" id="KW-0597">Phosphoprotein</keyword>
<evidence type="ECO:0000313" key="11">
    <source>
        <dbReference type="Proteomes" id="UP000322084"/>
    </source>
</evidence>
<dbReference type="SUPFAM" id="SSF52172">
    <property type="entry name" value="CheY-like"/>
    <property type="match status" value="1"/>
</dbReference>
<evidence type="ECO:0000256" key="4">
    <source>
        <dbReference type="HAMAP-Rule" id="MF_00099"/>
    </source>
</evidence>
<dbReference type="SMART" id="SM00448">
    <property type="entry name" value="REC"/>
    <property type="match status" value="1"/>
</dbReference>
<evidence type="ECO:0000256" key="3">
    <source>
        <dbReference type="ARBA" id="ARBA00048267"/>
    </source>
</evidence>
<dbReference type="GO" id="GO:0005737">
    <property type="term" value="C:cytoplasm"/>
    <property type="evidence" value="ECO:0007669"/>
    <property type="project" value="UniProtKB-SubCell"/>
</dbReference>